<evidence type="ECO:0000256" key="1">
    <source>
        <dbReference type="ARBA" id="ARBA00022723"/>
    </source>
</evidence>
<dbReference type="GO" id="GO:0000981">
    <property type="term" value="F:DNA-binding transcription factor activity, RNA polymerase II-specific"/>
    <property type="evidence" value="ECO:0007669"/>
    <property type="project" value="InterPro"/>
</dbReference>
<dbReference type="PROSITE" id="PS00463">
    <property type="entry name" value="ZN2_CY6_FUNGAL_1"/>
    <property type="match status" value="1"/>
</dbReference>
<dbReference type="Gene3D" id="4.10.240.10">
    <property type="entry name" value="Zn(2)-C6 fungal-type DNA-binding domain"/>
    <property type="match status" value="1"/>
</dbReference>
<keyword evidence="6" id="KW-1185">Reference proteome</keyword>
<evidence type="ECO:0000256" key="2">
    <source>
        <dbReference type="ARBA" id="ARBA00023242"/>
    </source>
</evidence>
<reference evidence="5" key="1">
    <citation type="submission" date="2018-04" db="EMBL/GenBank/DDBJ databases">
        <title>Whole genome sequencing of Hypsizygus marmoreus.</title>
        <authorList>
            <person name="Choi I.-G."/>
            <person name="Min B."/>
            <person name="Kim J.-G."/>
            <person name="Kim S."/>
            <person name="Oh Y.-L."/>
            <person name="Kong W.-S."/>
            <person name="Park H."/>
            <person name="Jeong J."/>
            <person name="Song E.-S."/>
        </authorList>
    </citation>
    <scope>NUCLEOTIDE SEQUENCE [LARGE SCALE GENOMIC DNA]</scope>
    <source>
        <strain evidence="5">51987-8</strain>
    </source>
</reference>
<evidence type="ECO:0000313" key="5">
    <source>
        <dbReference type="EMBL" id="RDB24752.1"/>
    </source>
</evidence>
<proteinExistence type="predicted"/>
<keyword evidence="1" id="KW-0479">Metal-binding</keyword>
<protein>
    <submittedName>
        <fullName evidence="5">Cutinase transcription factor 1 alpha</fullName>
    </submittedName>
</protein>
<dbReference type="EMBL" id="LUEZ02000041">
    <property type="protein sequence ID" value="RDB24752.1"/>
    <property type="molecule type" value="Genomic_DNA"/>
</dbReference>
<evidence type="ECO:0000313" key="6">
    <source>
        <dbReference type="Proteomes" id="UP000076154"/>
    </source>
</evidence>
<dbReference type="SMART" id="SM00906">
    <property type="entry name" value="Fungal_trans"/>
    <property type="match status" value="1"/>
</dbReference>
<dbReference type="SMART" id="SM00066">
    <property type="entry name" value="GAL4"/>
    <property type="match status" value="1"/>
</dbReference>
<feature type="coiled-coil region" evidence="3">
    <location>
        <begin position="127"/>
        <end position="154"/>
    </location>
</feature>
<keyword evidence="2" id="KW-0539">Nucleus</keyword>
<dbReference type="PANTHER" id="PTHR46910:SF38">
    <property type="entry name" value="ZN(2)-C6 FUNGAL-TYPE DOMAIN-CONTAINING PROTEIN"/>
    <property type="match status" value="1"/>
</dbReference>
<dbReference type="Pfam" id="PF04082">
    <property type="entry name" value="Fungal_trans"/>
    <property type="match status" value="1"/>
</dbReference>
<keyword evidence="3" id="KW-0175">Coiled coil</keyword>
<dbReference type="GO" id="GO:0006351">
    <property type="term" value="P:DNA-templated transcription"/>
    <property type="evidence" value="ECO:0007669"/>
    <property type="project" value="InterPro"/>
</dbReference>
<comment type="caution">
    <text evidence="5">The sequence shown here is derived from an EMBL/GenBank/DDBJ whole genome shotgun (WGS) entry which is preliminary data.</text>
</comment>
<dbReference type="GO" id="GO:0008270">
    <property type="term" value="F:zinc ion binding"/>
    <property type="evidence" value="ECO:0007669"/>
    <property type="project" value="InterPro"/>
</dbReference>
<dbReference type="STRING" id="39966.A0A369JTS1"/>
<dbReference type="InterPro" id="IPR007219">
    <property type="entry name" value="XnlR_reg_dom"/>
</dbReference>
<dbReference type="InterPro" id="IPR001138">
    <property type="entry name" value="Zn2Cys6_DnaBD"/>
</dbReference>
<organism evidence="5 6">
    <name type="scientific">Hypsizygus marmoreus</name>
    <name type="common">White beech mushroom</name>
    <name type="synonym">Agaricus marmoreus</name>
    <dbReference type="NCBI Taxonomy" id="39966"/>
    <lineage>
        <taxon>Eukaryota</taxon>
        <taxon>Fungi</taxon>
        <taxon>Dikarya</taxon>
        <taxon>Basidiomycota</taxon>
        <taxon>Agaricomycotina</taxon>
        <taxon>Agaricomycetes</taxon>
        <taxon>Agaricomycetidae</taxon>
        <taxon>Agaricales</taxon>
        <taxon>Tricholomatineae</taxon>
        <taxon>Lyophyllaceae</taxon>
        <taxon>Hypsizygus</taxon>
    </lineage>
</organism>
<dbReference type="InterPro" id="IPR050987">
    <property type="entry name" value="AtrR-like"/>
</dbReference>
<accession>A0A369JTS1</accession>
<dbReference type="OrthoDB" id="4456959at2759"/>
<dbReference type="SUPFAM" id="SSF57701">
    <property type="entry name" value="Zn2/Cys6 DNA-binding domain"/>
    <property type="match status" value="1"/>
</dbReference>
<dbReference type="GO" id="GO:0003677">
    <property type="term" value="F:DNA binding"/>
    <property type="evidence" value="ECO:0007669"/>
    <property type="project" value="InterPro"/>
</dbReference>
<evidence type="ECO:0000259" key="4">
    <source>
        <dbReference type="PROSITE" id="PS50048"/>
    </source>
</evidence>
<name>A0A369JTS1_HYPMA</name>
<dbReference type="Pfam" id="PF00172">
    <property type="entry name" value="Zn_clus"/>
    <property type="match status" value="1"/>
</dbReference>
<dbReference type="InParanoid" id="A0A369JTS1"/>
<feature type="domain" description="Zn(2)-C6 fungal-type" evidence="4">
    <location>
        <begin position="21"/>
        <end position="54"/>
    </location>
</feature>
<gene>
    <name evidence="5" type="primary">CTF1-ALPHA</name>
    <name evidence="5" type="ORF">Hypma_007710</name>
</gene>
<sequence length="853" mass="95809">MSTLGTSSQSVIFKKRRLQGACDICRQKKVRCDSAEMPLNRCSNCIAFNSQCTRNATKKRSARSARNFDSTSRNETVLPLQPNGCTQARSGMSLGQGIDESQTPIHPLIQNIMSSSKPLELTIQHSLLALSQHIHKLEQELAILKQSINSTFADPSFSRTNTSSVGLCDPSLDVSVASDDVELAEHLKRMTITSFHKRHFGASSTMSLLGTAIEIGKKSKSTQAVIDSLVENHRAEFWSVHPWEGMDQNYAPVYEFPDQDLFRHLINLYFAHVVIHFPLLHRPTFERLLADNVHLTNHLFGATVLAVCAVASRYSDDPRVLLEDDNSRHSSGWKWYRQIQHFRKSFAQPPSLFELQTICLSLLYLHGTSQPEACWVMAGIGIRYAQEVGAHRRRSTSVPSVENELWKRAFWILICIDAIICSFLGRPRATISDDFDLDLPLDCDDEYWENDDPSLAFKQPPGQPSLVASFISYLKLLEILEYAQLTLYSVKKFKKARGRSWVQNDEQVVTDLDSELNKWLDSVPEYLRWPSSQENHVFFEQSAMLHVSYHHIRILVHRPFIPSPTRSSPLPFPSLAICTNAARSCVHIMKAQSKKRFLPFPQIQFALFTSGIILLLNYWTGIKMSRVPRDPSEDVKSVQDCLDVLHTLEGRWLAAGRLCDVIRELSSIGDTPLFGPYEQSALNRKRAGDKADLHPLPAPPQVFQPHGSSTLDLGPQPTQWDANLPSSFHPMNVNFGNFGHGPMNVSFGADNSMYQCSSSLSPENAFNGAPGFYEYGLFSTAPSFPVGVDLLGEDSSPLYIDVQNLQRWINHPMVIDGDTSEDIGINDWANEHPQVEQTISALLTRSMGSYSSS</sequence>
<dbReference type="Proteomes" id="UP000076154">
    <property type="component" value="Unassembled WGS sequence"/>
</dbReference>
<dbReference type="CDD" id="cd00067">
    <property type="entry name" value="GAL4"/>
    <property type="match status" value="1"/>
</dbReference>
<dbReference type="AlphaFoldDB" id="A0A369JTS1"/>
<dbReference type="PANTHER" id="PTHR46910">
    <property type="entry name" value="TRANSCRIPTION FACTOR PDR1"/>
    <property type="match status" value="1"/>
</dbReference>
<evidence type="ECO:0000256" key="3">
    <source>
        <dbReference type="SAM" id="Coils"/>
    </source>
</evidence>
<dbReference type="CDD" id="cd12148">
    <property type="entry name" value="fungal_TF_MHR"/>
    <property type="match status" value="1"/>
</dbReference>
<dbReference type="InterPro" id="IPR036864">
    <property type="entry name" value="Zn2-C6_fun-type_DNA-bd_sf"/>
</dbReference>
<dbReference type="PROSITE" id="PS50048">
    <property type="entry name" value="ZN2_CY6_FUNGAL_2"/>
    <property type="match status" value="1"/>
</dbReference>